<keyword evidence="1" id="KW-0175">Coiled coil</keyword>
<dbReference type="Pfam" id="PF13411">
    <property type="entry name" value="MerR_1"/>
    <property type="match status" value="1"/>
</dbReference>
<dbReference type="EMBL" id="CP051128">
    <property type="protein sequence ID" value="QIZ07801.1"/>
    <property type="molecule type" value="Genomic_DNA"/>
</dbReference>
<evidence type="ECO:0000256" key="1">
    <source>
        <dbReference type="SAM" id="Coils"/>
    </source>
</evidence>
<dbReference type="Gene3D" id="1.10.1660.10">
    <property type="match status" value="1"/>
</dbReference>
<dbReference type="GO" id="GO:0003677">
    <property type="term" value="F:DNA binding"/>
    <property type="evidence" value="ECO:0007669"/>
    <property type="project" value="InterPro"/>
</dbReference>
<dbReference type="GO" id="GO:0006355">
    <property type="term" value="P:regulation of DNA-templated transcription"/>
    <property type="evidence" value="ECO:0007669"/>
    <property type="project" value="InterPro"/>
</dbReference>
<dbReference type="InterPro" id="IPR000551">
    <property type="entry name" value="MerR-type_HTH_dom"/>
</dbReference>
<gene>
    <name evidence="3" type="ORF">HFZ78_14595</name>
</gene>
<sequence>MTIIYSPSDVQELLGIDGNTLRKYATLLEGHGYQVQRNNRGHRTYFEKDVIAFRKLIEFSKQEGMTMDHSAEAVMTWISEENKTVTLLEEVPLQTTNDGDTKQNTNTNELLDRIEHLEQVNLDLIKHLKEKAVREAQLEEKINLILKYVERMEQLEKERSKMIEEETRKQIAVAEQRKWWKWWK</sequence>
<evidence type="ECO:0000313" key="4">
    <source>
        <dbReference type="Proteomes" id="UP000501868"/>
    </source>
</evidence>
<proteinExistence type="predicted"/>
<organism evidence="3 4">
    <name type="scientific">Priestia megaterium</name>
    <name type="common">Bacillus megaterium</name>
    <dbReference type="NCBI Taxonomy" id="1404"/>
    <lineage>
        <taxon>Bacteria</taxon>
        <taxon>Bacillati</taxon>
        <taxon>Bacillota</taxon>
        <taxon>Bacilli</taxon>
        <taxon>Bacillales</taxon>
        <taxon>Bacillaceae</taxon>
        <taxon>Priestia</taxon>
    </lineage>
</organism>
<name>A0A6H1P3D9_PRIMG</name>
<feature type="domain" description="HTH merR-type" evidence="2">
    <location>
        <begin position="5"/>
        <end position="72"/>
    </location>
</feature>
<dbReference type="Proteomes" id="UP000501868">
    <property type="component" value="Chromosome"/>
</dbReference>
<dbReference type="AlphaFoldDB" id="A0A6H1P3D9"/>
<evidence type="ECO:0000259" key="2">
    <source>
        <dbReference type="Pfam" id="PF13411"/>
    </source>
</evidence>
<evidence type="ECO:0000313" key="3">
    <source>
        <dbReference type="EMBL" id="QIZ07801.1"/>
    </source>
</evidence>
<reference evidence="3 4" key="1">
    <citation type="submission" date="2020-04" db="EMBL/GenBank/DDBJ databases">
        <title>Genome-Wide Identification of 5-Methylcytosine Sites in Bacterial Genomes By High-Throughput Sequencing of MspJI Restriction Fragments.</title>
        <authorList>
            <person name="Wu V."/>
        </authorList>
    </citation>
    <scope>NUCLEOTIDE SEQUENCE [LARGE SCALE GENOMIC DNA]</scope>
    <source>
        <strain evidence="3 4">S2</strain>
    </source>
</reference>
<dbReference type="SUPFAM" id="SSF46955">
    <property type="entry name" value="Putative DNA-binding domain"/>
    <property type="match status" value="1"/>
</dbReference>
<protein>
    <submittedName>
        <fullName evidence="3">MerR family transcriptional regulator</fullName>
    </submittedName>
</protein>
<accession>A0A6H1P3D9</accession>
<dbReference type="InterPro" id="IPR009061">
    <property type="entry name" value="DNA-bd_dom_put_sf"/>
</dbReference>
<feature type="coiled-coil region" evidence="1">
    <location>
        <begin position="138"/>
        <end position="172"/>
    </location>
</feature>
<reference evidence="3 4" key="2">
    <citation type="submission" date="2020-04" db="EMBL/GenBank/DDBJ databases">
        <authorList>
            <person name="Fomenkov A."/>
            <person name="Anton B.P."/>
            <person name="Roberts R.J."/>
        </authorList>
    </citation>
    <scope>NUCLEOTIDE SEQUENCE [LARGE SCALE GENOMIC DNA]</scope>
    <source>
        <strain evidence="3 4">S2</strain>
    </source>
</reference>